<accession>A0A6M3IYW3</accession>
<evidence type="ECO:0000313" key="2">
    <source>
        <dbReference type="EMBL" id="QJA62514.1"/>
    </source>
</evidence>
<protein>
    <submittedName>
        <fullName evidence="2">Putative DNA binding, helix-turn-helix domain containing protein</fullName>
    </submittedName>
</protein>
<reference evidence="2" key="1">
    <citation type="submission" date="2020-03" db="EMBL/GenBank/DDBJ databases">
        <title>The deep terrestrial virosphere.</title>
        <authorList>
            <person name="Holmfeldt K."/>
            <person name="Nilsson E."/>
            <person name="Simone D."/>
            <person name="Lopez-Fernandez M."/>
            <person name="Wu X."/>
            <person name="de Brujin I."/>
            <person name="Lundin D."/>
            <person name="Andersson A."/>
            <person name="Bertilsson S."/>
            <person name="Dopson M."/>
        </authorList>
    </citation>
    <scope>NUCLEOTIDE SEQUENCE</scope>
    <source>
        <strain evidence="3">MM415A00401</strain>
        <strain evidence="2">MM415B00765</strain>
    </source>
</reference>
<dbReference type="EMBL" id="MT142489">
    <property type="protein sequence ID" value="QJA82508.1"/>
    <property type="molecule type" value="Genomic_DNA"/>
</dbReference>
<proteinExistence type="predicted"/>
<dbReference type="InterPro" id="IPR001387">
    <property type="entry name" value="Cro/C1-type_HTH"/>
</dbReference>
<gene>
    <name evidence="3" type="ORF">MM415A00401_0020</name>
    <name evidence="2" type="ORF">MM415B00765_0014</name>
</gene>
<dbReference type="CDD" id="cd00093">
    <property type="entry name" value="HTH_XRE"/>
    <property type="match status" value="1"/>
</dbReference>
<dbReference type="EMBL" id="MT141473">
    <property type="protein sequence ID" value="QJA62514.1"/>
    <property type="molecule type" value="Genomic_DNA"/>
</dbReference>
<dbReference type="AlphaFoldDB" id="A0A6M3IYW3"/>
<dbReference type="InterPro" id="IPR010982">
    <property type="entry name" value="Lambda_DNA-bd_dom_sf"/>
</dbReference>
<name>A0A6M3IYW3_9ZZZZ</name>
<dbReference type="Gene3D" id="1.10.260.40">
    <property type="entry name" value="lambda repressor-like DNA-binding domains"/>
    <property type="match status" value="1"/>
</dbReference>
<evidence type="ECO:0000256" key="1">
    <source>
        <dbReference type="SAM" id="MobiDB-lite"/>
    </source>
</evidence>
<evidence type="ECO:0000313" key="3">
    <source>
        <dbReference type="EMBL" id="QJA82508.1"/>
    </source>
</evidence>
<dbReference type="SUPFAM" id="SSF47413">
    <property type="entry name" value="lambda repressor-like DNA-binding domains"/>
    <property type="match status" value="1"/>
</dbReference>
<feature type="region of interest" description="Disordered" evidence="1">
    <location>
        <begin position="64"/>
        <end position="87"/>
    </location>
</feature>
<dbReference type="GO" id="GO:0003677">
    <property type="term" value="F:DNA binding"/>
    <property type="evidence" value="ECO:0007669"/>
    <property type="project" value="InterPro"/>
</dbReference>
<organism evidence="2">
    <name type="scientific">viral metagenome</name>
    <dbReference type="NCBI Taxonomy" id="1070528"/>
    <lineage>
        <taxon>unclassified sequences</taxon>
        <taxon>metagenomes</taxon>
        <taxon>organismal metagenomes</taxon>
    </lineage>
</organism>
<sequence length="87" mass="9316">MNERNRIRARMIELYGNQTGFARAAGVSVARVSRVLRGRRQMTPAERFHWAALLGLDESIFSSGPPGAGTEAGAENASSAADSSPRV</sequence>